<keyword evidence="4" id="KW-1185">Reference proteome</keyword>
<feature type="transmembrane region" description="Helical" evidence="1">
    <location>
        <begin position="143"/>
        <end position="161"/>
    </location>
</feature>
<reference evidence="3" key="1">
    <citation type="journal article" date="2024" name="BMC Genomics">
        <title>Functional annotation of a divergent genome using sequence and structure-based similarity.</title>
        <authorList>
            <person name="Svedberg D."/>
            <person name="Winiger R.R."/>
            <person name="Berg A."/>
            <person name="Sharma H."/>
            <person name="Tellgren-Roth C."/>
            <person name="Debrunner-Vossbrinck B.A."/>
            <person name="Vossbrinck C.R."/>
            <person name="Barandun J."/>
        </authorList>
    </citation>
    <scope>NUCLEOTIDE SEQUENCE</scope>
    <source>
        <strain evidence="3">Illinois isolate</strain>
    </source>
</reference>
<feature type="transmembrane region" description="Helical" evidence="1">
    <location>
        <begin position="167"/>
        <end position="190"/>
    </location>
</feature>
<keyword evidence="1" id="KW-0472">Membrane</keyword>
<keyword evidence="1" id="KW-0812">Transmembrane</keyword>
<dbReference type="PANTHER" id="PTHR10120">
    <property type="entry name" value="CAAX PRENYL PROTEASE 1"/>
    <property type="match status" value="1"/>
</dbReference>
<sequence>MIEYSIIFFTLFNSLVQIYLTLRQILALHKEKSAISKSMSSDEEYLQMQKYNNDKLFFSIFKCLILTCKELVILKYRLNQSFYNSYFSNLYMSEVLFFLAVYNINSLLDIPFNLYQTFQIEHAHGFNKMTLGLFFMDLFKSTMILNGVFFFILHVVLYLISNYLNSFWFYLWVFMSITQICLVVIFPVYIQPLFNKFTNLEDGSLKDKIKDLCTKIGFKTSKILIMD</sequence>
<dbReference type="KEGG" id="vnx:VNE69_12043"/>
<name>A0AAX4JGD7_9MICR</name>
<dbReference type="InterPro" id="IPR032456">
    <property type="entry name" value="Peptidase_M48_N"/>
</dbReference>
<evidence type="ECO:0000313" key="4">
    <source>
        <dbReference type="Proteomes" id="UP001334084"/>
    </source>
</evidence>
<gene>
    <name evidence="3" type="ORF">VNE69_12043</name>
</gene>
<protein>
    <submittedName>
        <fullName evidence="3">CAAX prenyl protease</fullName>
    </submittedName>
</protein>
<keyword evidence="3" id="KW-0378">Hydrolase</keyword>
<feature type="transmembrane region" description="Helical" evidence="1">
    <location>
        <begin position="6"/>
        <end position="22"/>
    </location>
</feature>
<dbReference type="AlphaFoldDB" id="A0AAX4JGD7"/>
<accession>A0AAX4JGD7</accession>
<organism evidence="3 4">
    <name type="scientific">Vairimorpha necatrix</name>
    <dbReference type="NCBI Taxonomy" id="6039"/>
    <lineage>
        <taxon>Eukaryota</taxon>
        <taxon>Fungi</taxon>
        <taxon>Fungi incertae sedis</taxon>
        <taxon>Microsporidia</taxon>
        <taxon>Nosematidae</taxon>
        <taxon>Vairimorpha</taxon>
    </lineage>
</organism>
<dbReference type="GeneID" id="90542905"/>
<evidence type="ECO:0000259" key="2">
    <source>
        <dbReference type="Pfam" id="PF16491"/>
    </source>
</evidence>
<keyword evidence="1" id="KW-1133">Transmembrane helix</keyword>
<feature type="transmembrane region" description="Helical" evidence="1">
    <location>
        <begin position="86"/>
        <end position="104"/>
    </location>
</feature>
<feature type="domain" description="CAAX prenyl protease 1 N-terminal" evidence="2">
    <location>
        <begin position="35"/>
        <end position="196"/>
    </location>
</feature>
<dbReference type="Proteomes" id="UP001334084">
    <property type="component" value="Chromosome 12"/>
</dbReference>
<dbReference type="GO" id="GO:0006508">
    <property type="term" value="P:proteolysis"/>
    <property type="evidence" value="ECO:0007669"/>
    <property type="project" value="UniProtKB-KW"/>
</dbReference>
<keyword evidence="3" id="KW-0645">Protease</keyword>
<dbReference type="Pfam" id="PF16491">
    <property type="entry name" value="Peptidase_M48_N"/>
    <property type="match status" value="1"/>
</dbReference>
<evidence type="ECO:0000313" key="3">
    <source>
        <dbReference type="EMBL" id="WUR05058.1"/>
    </source>
</evidence>
<dbReference type="EMBL" id="CP142737">
    <property type="protein sequence ID" value="WUR05058.1"/>
    <property type="molecule type" value="Genomic_DNA"/>
</dbReference>
<dbReference type="GO" id="GO:0008233">
    <property type="term" value="F:peptidase activity"/>
    <property type="evidence" value="ECO:0007669"/>
    <property type="project" value="UniProtKB-KW"/>
</dbReference>
<evidence type="ECO:0000256" key="1">
    <source>
        <dbReference type="SAM" id="Phobius"/>
    </source>
</evidence>
<dbReference type="Gene3D" id="3.30.2010.10">
    <property type="entry name" value="Metalloproteases ('zincins'), catalytic domain"/>
    <property type="match status" value="1"/>
</dbReference>
<dbReference type="RefSeq" id="XP_065331203.1">
    <property type="nucleotide sequence ID" value="XM_065475131.1"/>
</dbReference>
<feature type="transmembrane region" description="Helical" evidence="1">
    <location>
        <begin position="56"/>
        <end position="74"/>
    </location>
</feature>
<proteinExistence type="predicted"/>